<feature type="domain" description="RAP" evidence="4">
    <location>
        <begin position="590"/>
        <end position="647"/>
    </location>
</feature>
<comment type="subcellular location">
    <subcellularLocation>
        <location evidence="1">Mitochondrion</location>
    </subcellularLocation>
</comment>
<accession>A0ABD0K1L9</accession>
<dbReference type="InterPro" id="IPR010622">
    <property type="entry name" value="FAST_Leu-rich"/>
</dbReference>
<evidence type="ECO:0000313" key="5">
    <source>
        <dbReference type="EMBL" id="KAK7480972.1"/>
    </source>
</evidence>
<dbReference type="InterPro" id="IPR013579">
    <property type="entry name" value="FAST_2"/>
</dbReference>
<dbReference type="PANTHER" id="PTHR21228">
    <property type="entry name" value="FAST LEU-RICH DOMAIN-CONTAINING"/>
    <property type="match status" value="1"/>
</dbReference>
<keyword evidence="2" id="KW-0496">Mitochondrion</keyword>
<dbReference type="PANTHER" id="PTHR21228:SF69">
    <property type="entry name" value="GH07286P"/>
    <property type="match status" value="1"/>
</dbReference>
<gene>
    <name evidence="5" type="ORF">BaRGS_00027787</name>
</gene>
<organism evidence="5 6">
    <name type="scientific">Batillaria attramentaria</name>
    <dbReference type="NCBI Taxonomy" id="370345"/>
    <lineage>
        <taxon>Eukaryota</taxon>
        <taxon>Metazoa</taxon>
        <taxon>Spiralia</taxon>
        <taxon>Lophotrochozoa</taxon>
        <taxon>Mollusca</taxon>
        <taxon>Gastropoda</taxon>
        <taxon>Caenogastropoda</taxon>
        <taxon>Sorbeoconcha</taxon>
        <taxon>Cerithioidea</taxon>
        <taxon>Batillariidae</taxon>
        <taxon>Batillaria</taxon>
    </lineage>
</organism>
<sequence>MPMRRLLRPCVRLYQCQHSSATSSPALQPPVTSTLTQASYLGQPDHPCLYYHSFRFISNSCMLCDTKQELAADISRKIILENGEKEKVILSSSFKDLLEVADKVNFHYHAALIIQRLGKLHQQGLTEGQEPEELLQRAPFVKVIQVLDKNMTKMSPKVLLATLEAVYDMTPNDIYLVKTLATQVLWLTRRLPMPLLVQVLQLHLSHQETPLRESIVQQTLSVLERRWVELTSMKDIIYLMYNMNSGTPVSQSLTERLEDRALDVVEQATPKELYRILYLLSRQRHRNTPLIRAILYHLNKAALSSLSAIQLANLAYACCVLNIYDVALLEKVSAELANKKESLSPQLAASLLASFSRLRWSHAGAVQLLLDVVDGGSGSSPSSSSPAKETAPSDDKQPSQSLQALDVSDRVGIVHSLANLNLHNAQCQNIVGRVAGAADVQELKKASPLMWLDVVWSLSVLQRLDQTSAASVLSEDFWGSLPVSDSFQSMITMTKLSNINAAAKYEVEGYTGPFLPDALCNGDAKLLVRGEQKTTQKVLSALANMAPVDSYTVTNITASGGYLIDAEFYVDSYGEPKLLSQETTKSRVALKVLDFPDLTLPTSEPTGLHAMAARHLRHQGYTVVQVLHTEVASKSKVVELVQFLQQKIKEALKDLASRPRS</sequence>
<dbReference type="Pfam" id="PF08368">
    <property type="entry name" value="FAST_2"/>
    <property type="match status" value="1"/>
</dbReference>
<protein>
    <recommendedName>
        <fullName evidence="4">RAP domain-containing protein</fullName>
    </recommendedName>
</protein>
<dbReference type="Pfam" id="PF06743">
    <property type="entry name" value="FAST_1"/>
    <property type="match status" value="1"/>
</dbReference>
<evidence type="ECO:0000313" key="6">
    <source>
        <dbReference type="Proteomes" id="UP001519460"/>
    </source>
</evidence>
<dbReference type="CDD" id="cd23739">
    <property type="entry name" value="TBRG4-like_N"/>
    <property type="match status" value="1"/>
</dbReference>
<evidence type="ECO:0000256" key="1">
    <source>
        <dbReference type="ARBA" id="ARBA00004173"/>
    </source>
</evidence>
<evidence type="ECO:0000256" key="2">
    <source>
        <dbReference type="ARBA" id="ARBA00023128"/>
    </source>
</evidence>
<dbReference type="Proteomes" id="UP001519460">
    <property type="component" value="Unassembled WGS sequence"/>
</dbReference>
<dbReference type="GO" id="GO:0005739">
    <property type="term" value="C:mitochondrion"/>
    <property type="evidence" value="ECO:0007669"/>
    <property type="project" value="UniProtKB-SubCell"/>
</dbReference>
<feature type="region of interest" description="Disordered" evidence="3">
    <location>
        <begin position="377"/>
        <end position="400"/>
    </location>
</feature>
<dbReference type="AlphaFoldDB" id="A0ABD0K1L9"/>
<dbReference type="InterPro" id="IPR050870">
    <property type="entry name" value="FAST_kinase"/>
</dbReference>
<keyword evidence="6" id="KW-1185">Reference proteome</keyword>
<proteinExistence type="predicted"/>
<name>A0ABD0K1L9_9CAEN</name>
<dbReference type="SMART" id="SM00952">
    <property type="entry name" value="RAP"/>
    <property type="match status" value="1"/>
</dbReference>
<evidence type="ECO:0000256" key="3">
    <source>
        <dbReference type="SAM" id="MobiDB-lite"/>
    </source>
</evidence>
<dbReference type="EMBL" id="JACVVK020000270">
    <property type="protein sequence ID" value="KAK7480972.1"/>
    <property type="molecule type" value="Genomic_DNA"/>
</dbReference>
<dbReference type="InterPro" id="IPR013584">
    <property type="entry name" value="RAP"/>
</dbReference>
<reference evidence="5 6" key="1">
    <citation type="journal article" date="2023" name="Sci. Data">
        <title>Genome assembly of the Korean intertidal mud-creeper Batillaria attramentaria.</title>
        <authorList>
            <person name="Patra A.K."/>
            <person name="Ho P.T."/>
            <person name="Jun S."/>
            <person name="Lee S.J."/>
            <person name="Kim Y."/>
            <person name="Won Y.J."/>
        </authorList>
    </citation>
    <scope>NUCLEOTIDE SEQUENCE [LARGE SCALE GENOMIC DNA]</scope>
    <source>
        <strain evidence="5">Wonlab-2016</strain>
    </source>
</reference>
<comment type="caution">
    <text evidence="5">The sequence shown here is derived from an EMBL/GenBank/DDBJ whole genome shotgun (WGS) entry which is preliminary data.</text>
</comment>
<evidence type="ECO:0000259" key="4">
    <source>
        <dbReference type="SMART" id="SM00952"/>
    </source>
</evidence>